<protein>
    <submittedName>
        <fullName evidence="3">Uncharacterized protein</fullName>
    </submittedName>
</protein>
<proteinExistence type="predicted"/>
<dbReference type="AlphaFoldDB" id="A0A915CV52"/>
<dbReference type="Proteomes" id="UP000887574">
    <property type="component" value="Unplaced"/>
</dbReference>
<reference evidence="3" key="1">
    <citation type="submission" date="2022-11" db="UniProtKB">
        <authorList>
            <consortium name="WormBaseParasite"/>
        </authorList>
    </citation>
    <scope>IDENTIFICATION</scope>
</reference>
<keyword evidence="2" id="KW-1185">Reference proteome</keyword>
<evidence type="ECO:0000313" key="3">
    <source>
        <dbReference type="WBParaSite" id="jg12560"/>
    </source>
</evidence>
<feature type="compositionally biased region" description="Low complexity" evidence="1">
    <location>
        <begin position="9"/>
        <end position="19"/>
    </location>
</feature>
<feature type="region of interest" description="Disordered" evidence="1">
    <location>
        <begin position="40"/>
        <end position="88"/>
    </location>
</feature>
<dbReference type="WBParaSite" id="jg12560">
    <property type="protein sequence ID" value="jg12560"/>
    <property type="gene ID" value="jg12560"/>
</dbReference>
<feature type="region of interest" description="Disordered" evidence="1">
    <location>
        <begin position="1"/>
        <end position="24"/>
    </location>
</feature>
<feature type="compositionally biased region" description="Polar residues" evidence="1">
    <location>
        <begin position="77"/>
        <end position="88"/>
    </location>
</feature>
<name>A0A915CV52_9BILA</name>
<evidence type="ECO:0000256" key="1">
    <source>
        <dbReference type="SAM" id="MobiDB-lite"/>
    </source>
</evidence>
<evidence type="ECO:0000313" key="2">
    <source>
        <dbReference type="Proteomes" id="UP000887574"/>
    </source>
</evidence>
<sequence length="88" mass="9778">MVERRPNRAYSSYSTSSSESEADAEDAYLSHYLAIAASLPRFQSHNKIGTKPPPQMEKTGPRRRQTPKLITPKTAKNKSNSSSHCIVS</sequence>
<organism evidence="2 3">
    <name type="scientific">Ditylenchus dipsaci</name>
    <dbReference type="NCBI Taxonomy" id="166011"/>
    <lineage>
        <taxon>Eukaryota</taxon>
        <taxon>Metazoa</taxon>
        <taxon>Ecdysozoa</taxon>
        <taxon>Nematoda</taxon>
        <taxon>Chromadorea</taxon>
        <taxon>Rhabditida</taxon>
        <taxon>Tylenchina</taxon>
        <taxon>Tylenchomorpha</taxon>
        <taxon>Sphaerularioidea</taxon>
        <taxon>Anguinidae</taxon>
        <taxon>Anguininae</taxon>
        <taxon>Ditylenchus</taxon>
    </lineage>
</organism>
<accession>A0A915CV52</accession>